<proteinExistence type="predicted"/>
<protein>
    <submittedName>
        <fullName evidence="1">Uncharacterized protein</fullName>
    </submittedName>
</protein>
<keyword evidence="2" id="KW-1185">Reference proteome</keyword>
<evidence type="ECO:0000313" key="2">
    <source>
        <dbReference type="Proteomes" id="UP000535182"/>
    </source>
</evidence>
<dbReference type="AlphaFoldDB" id="A0A9X0QA91"/>
<evidence type="ECO:0000313" key="1">
    <source>
        <dbReference type="EMBL" id="MBB5326687.1"/>
    </source>
</evidence>
<reference evidence="1 2" key="1">
    <citation type="submission" date="2020-08" db="EMBL/GenBank/DDBJ databases">
        <title>Genomic Encyclopedia of Type Strains, Phase IV (KMG-V): Genome sequencing to study the core and pangenomes of soil and plant-associated prokaryotes.</title>
        <authorList>
            <person name="Whitman W."/>
        </authorList>
    </citation>
    <scope>NUCLEOTIDE SEQUENCE [LARGE SCALE GENOMIC DNA]</scope>
    <source>
        <strain evidence="1 2">X5P2</strain>
    </source>
</reference>
<sequence length="34" mass="3833">MAGARKGLVILPRFTELNLTRLKKRLGVGLRLIK</sequence>
<accession>A0A9X0QA91</accession>
<dbReference type="EMBL" id="JACHEB010000001">
    <property type="protein sequence ID" value="MBB5326687.1"/>
    <property type="molecule type" value="Genomic_DNA"/>
</dbReference>
<gene>
    <name evidence="1" type="ORF">HDF14_000281</name>
</gene>
<comment type="caution">
    <text evidence="1">The sequence shown here is derived from an EMBL/GenBank/DDBJ whole genome shotgun (WGS) entry which is preliminary data.</text>
</comment>
<dbReference type="Proteomes" id="UP000535182">
    <property type="component" value="Unassembled WGS sequence"/>
</dbReference>
<name>A0A9X0QA91_9BACT</name>
<organism evidence="1 2">
    <name type="scientific">Tunturiibacter gelidiferens</name>
    <dbReference type="NCBI Taxonomy" id="3069689"/>
    <lineage>
        <taxon>Bacteria</taxon>
        <taxon>Pseudomonadati</taxon>
        <taxon>Acidobacteriota</taxon>
        <taxon>Terriglobia</taxon>
        <taxon>Terriglobales</taxon>
        <taxon>Acidobacteriaceae</taxon>
        <taxon>Tunturiibacter</taxon>
    </lineage>
</organism>